<evidence type="ECO:0000313" key="2">
    <source>
        <dbReference type="EMBL" id="CAG6636215.1"/>
    </source>
</evidence>
<sequence length="110" mass="12824">MSASVVCRQCEWNCVTKGRYISIILCTYCTYTTYVLTKIAVIRLLVFTYLHKSVKPRLGGFKKYHIGHKGNMKVTPNICTKGYFLCRTFYIHIQLTILCLLHIIRQPNRC</sequence>
<keyword evidence="1" id="KW-0812">Transmembrane</keyword>
<organism evidence="2">
    <name type="scientific">Cacopsylla melanoneura</name>
    <dbReference type="NCBI Taxonomy" id="428564"/>
    <lineage>
        <taxon>Eukaryota</taxon>
        <taxon>Metazoa</taxon>
        <taxon>Ecdysozoa</taxon>
        <taxon>Arthropoda</taxon>
        <taxon>Hexapoda</taxon>
        <taxon>Insecta</taxon>
        <taxon>Pterygota</taxon>
        <taxon>Neoptera</taxon>
        <taxon>Paraneoptera</taxon>
        <taxon>Hemiptera</taxon>
        <taxon>Sternorrhyncha</taxon>
        <taxon>Psylloidea</taxon>
        <taxon>Psyllidae</taxon>
        <taxon>Psyllinae</taxon>
        <taxon>Cacopsylla</taxon>
    </lineage>
</organism>
<feature type="transmembrane region" description="Helical" evidence="1">
    <location>
        <begin position="20"/>
        <end position="46"/>
    </location>
</feature>
<keyword evidence="1" id="KW-1133">Transmembrane helix</keyword>
<keyword evidence="1" id="KW-0472">Membrane</keyword>
<proteinExistence type="predicted"/>
<protein>
    <submittedName>
        <fullName evidence="2">Uncharacterized protein</fullName>
    </submittedName>
</protein>
<accession>A0A8D8VWG8</accession>
<dbReference type="EMBL" id="HBUF01093252">
    <property type="protein sequence ID" value="CAG6636216.1"/>
    <property type="molecule type" value="Transcribed_RNA"/>
</dbReference>
<dbReference type="AlphaFoldDB" id="A0A8D8VWG8"/>
<evidence type="ECO:0000256" key="1">
    <source>
        <dbReference type="SAM" id="Phobius"/>
    </source>
</evidence>
<reference evidence="2" key="1">
    <citation type="submission" date="2021-05" db="EMBL/GenBank/DDBJ databases">
        <authorList>
            <person name="Alioto T."/>
            <person name="Alioto T."/>
            <person name="Gomez Garrido J."/>
        </authorList>
    </citation>
    <scope>NUCLEOTIDE SEQUENCE</scope>
</reference>
<name>A0A8D8VWG8_9HEMI</name>
<dbReference type="EMBL" id="HBUF01093251">
    <property type="protein sequence ID" value="CAG6636215.1"/>
    <property type="molecule type" value="Transcribed_RNA"/>
</dbReference>